<feature type="domain" description="Methyl-accepting transducer" evidence="4">
    <location>
        <begin position="328"/>
        <end position="555"/>
    </location>
</feature>
<dbReference type="Pfam" id="PF07238">
    <property type="entry name" value="PilZ"/>
    <property type="match status" value="1"/>
</dbReference>
<comment type="caution">
    <text evidence="5">The sequence shown here is derived from an EMBL/GenBank/DDBJ whole genome shotgun (WGS) entry which is preliminary data.</text>
</comment>
<evidence type="ECO:0000313" key="6">
    <source>
        <dbReference type="Proteomes" id="UP000616724"/>
    </source>
</evidence>
<dbReference type="Proteomes" id="UP000616724">
    <property type="component" value="Unassembled WGS sequence"/>
</dbReference>
<evidence type="ECO:0000259" key="4">
    <source>
        <dbReference type="PROSITE" id="PS50111"/>
    </source>
</evidence>
<sequence length="664" mass="70850">MVVALGFLAHRQLTVTAFDRVEADRVAQEAQRVRVALDYETRSLSDYGAAKSIWDSSFTDVRTADPSTFAADFPPRDIQRISGVDGVVSTGPDGIVRAGGLVGTGAGFDPLPQELARPALLKQLFDIEGEAGSARCGVVRTSTTALLYCGFASYPGNGAGEPAGGLIYFRALDQTRLTALGDQVDLPVTLADRAHAPGDHSLTLPSRLGDLKVTTDVLDEHRVSVDIALPTVGGPAIVLETVRDRPVHRTATEVSRNVLALIVVATAALLGAVTTLVRRRIRQQVGTVRRAAEAAIASGHRALRERSDDRGEIRALETVIDTMLDTMAKQDAALERANAAREEQQRASYAQRQLNEQQARRRAQEVINANISTIMSELRVVADATAELLGVAGAVDRQVSTTDALTSRIIEQARRASDSTTQLETSLRKVEGVAHIISSVAAQTHLLALNATVEAVRSGETGKGFNVVAQEVKELATATTQSTDEITAIIRSLEQNTSAMAGALTGMTGGVVDLDEAVAQVSTIVQEQHSSVGLLREYLERAIHRISTMEDLTKQLERRGDPRVAVSGATQLRLGGQSYPVQLLDLSVSGTQCTTVQDVPLQPGDLVAIDIPLLGERPVKLRAGVVRCRKNDGVTEIGLCFTDVSPAAASSINQYVMAALFEQA</sequence>
<dbReference type="GO" id="GO:0007165">
    <property type="term" value="P:signal transduction"/>
    <property type="evidence" value="ECO:0007669"/>
    <property type="project" value="UniProtKB-KW"/>
</dbReference>
<feature type="coiled-coil region" evidence="3">
    <location>
        <begin position="327"/>
        <end position="360"/>
    </location>
</feature>
<dbReference type="SUPFAM" id="SSF141371">
    <property type="entry name" value="PilZ domain-like"/>
    <property type="match status" value="1"/>
</dbReference>
<keyword evidence="3" id="KW-0175">Coiled coil</keyword>
<protein>
    <recommendedName>
        <fullName evidence="4">Methyl-accepting transducer domain-containing protein</fullName>
    </recommendedName>
</protein>
<evidence type="ECO:0000256" key="1">
    <source>
        <dbReference type="ARBA" id="ARBA00023224"/>
    </source>
</evidence>
<dbReference type="Gene3D" id="1.10.287.950">
    <property type="entry name" value="Methyl-accepting chemotaxis protein"/>
    <property type="match status" value="1"/>
</dbReference>
<dbReference type="AlphaFoldDB" id="A0A8J3RPG3"/>
<gene>
    <name evidence="5" type="ORF">Plo01_23720</name>
</gene>
<dbReference type="PROSITE" id="PS50111">
    <property type="entry name" value="CHEMOTAXIS_TRANSDUC_2"/>
    <property type="match status" value="1"/>
</dbReference>
<dbReference type="GO" id="GO:0035438">
    <property type="term" value="F:cyclic-di-GMP binding"/>
    <property type="evidence" value="ECO:0007669"/>
    <property type="project" value="InterPro"/>
</dbReference>
<dbReference type="SUPFAM" id="SSF58104">
    <property type="entry name" value="Methyl-accepting chemotaxis protein (MCP) signaling domain"/>
    <property type="match status" value="1"/>
</dbReference>
<evidence type="ECO:0000256" key="2">
    <source>
        <dbReference type="PROSITE-ProRule" id="PRU00284"/>
    </source>
</evidence>
<dbReference type="Pfam" id="PF05228">
    <property type="entry name" value="CHASE4"/>
    <property type="match status" value="1"/>
</dbReference>
<dbReference type="PANTHER" id="PTHR32089">
    <property type="entry name" value="METHYL-ACCEPTING CHEMOTAXIS PROTEIN MCPB"/>
    <property type="match status" value="1"/>
</dbReference>
<dbReference type="InterPro" id="IPR007892">
    <property type="entry name" value="CHASE4"/>
</dbReference>
<accession>A0A8J3RPG3</accession>
<dbReference type="InterPro" id="IPR004089">
    <property type="entry name" value="MCPsignal_dom"/>
</dbReference>
<keyword evidence="1 2" id="KW-0807">Transducer</keyword>
<name>A0A8J3RPG3_9ACTN</name>
<dbReference type="Pfam" id="PF00015">
    <property type="entry name" value="MCPsignal"/>
    <property type="match status" value="1"/>
</dbReference>
<dbReference type="Gene3D" id="2.40.10.220">
    <property type="entry name" value="predicted glycosyltransferase like domains"/>
    <property type="match status" value="1"/>
</dbReference>
<dbReference type="PANTHER" id="PTHR32089:SF112">
    <property type="entry name" value="LYSOZYME-LIKE PROTEIN-RELATED"/>
    <property type="match status" value="1"/>
</dbReference>
<evidence type="ECO:0000256" key="3">
    <source>
        <dbReference type="SAM" id="Coils"/>
    </source>
</evidence>
<dbReference type="EMBL" id="BOOH01000019">
    <property type="protein sequence ID" value="GIH75943.1"/>
    <property type="molecule type" value="Genomic_DNA"/>
</dbReference>
<dbReference type="SMART" id="SM00283">
    <property type="entry name" value="MA"/>
    <property type="match status" value="1"/>
</dbReference>
<evidence type="ECO:0000313" key="5">
    <source>
        <dbReference type="EMBL" id="GIH75943.1"/>
    </source>
</evidence>
<dbReference type="InterPro" id="IPR009875">
    <property type="entry name" value="PilZ_domain"/>
</dbReference>
<organism evidence="5 6">
    <name type="scientific">Planobispora longispora</name>
    <dbReference type="NCBI Taxonomy" id="28887"/>
    <lineage>
        <taxon>Bacteria</taxon>
        <taxon>Bacillati</taxon>
        <taxon>Actinomycetota</taxon>
        <taxon>Actinomycetes</taxon>
        <taxon>Streptosporangiales</taxon>
        <taxon>Streptosporangiaceae</taxon>
        <taxon>Planobispora</taxon>
    </lineage>
</organism>
<dbReference type="GO" id="GO:0016020">
    <property type="term" value="C:membrane"/>
    <property type="evidence" value="ECO:0007669"/>
    <property type="project" value="InterPro"/>
</dbReference>
<keyword evidence="6" id="KW-1185">Reference proteome</keyword>
<proteinExistence type="predicted"/>
<reference evidence="5 6" key="1">
    <citation type="submission" date="2021-01" db="EMBL/GenBank/DDBJ databases">
        <title>Whole genome shotgun sequence of Planobispora longispora NBRC 13918.</title>
        <authorList>
            <person name="Komaki H."/>
            <person name="Tamura T."/>
        </authorList>
    </citation>
    <scope>NUCLEOTIDE SEQUENCE [LARGE SCALE GENOMIC DNA]</scope>
    <source>
        <strain evidence="5 6">NBRC 13918</strain>
    </source>
</reference>